<dbReference type="InterPro" id="IPR017950">
    <property type="entry name" value="Urease_AS"/>
</dbReference>
<dbReference type="CDD" id="cd00390">
    <property type="entry name" value="Urease_gamma"/>
    <property type="match status" value="1"/>
</dbReference>
<evidence type="ECO:0000256" key="7">
    <source>
        <dbReference type="PIRSR" id="PIRSR001222-51"/>
    </source>
</evidence>
<dbReference type="InterPro" id="IPR011612">
    <property type="entry name" value="Urease_alpha_N_dom"/>
</dbReference>
<evidence type="ECO:0000256" key="9">
    <source>
        <dbReference type="PROSITE-ProRule" id="PRU00700"/>
    </source>
</evidence>
<dbReference type="OrthoDB" id="1708534at2759"/>
<evidence type="ECO:0000256" key="5">
    <source>
        <dbReference type="ARBA" id="ARBA00022801"/>
    </source>
</evidence>
<accession>A0A1Y1W191</accession>
<dbReference type="Gene3D" id="3.20.20.140">
    <property type="entry name" value="Metal-dependent hydrolases"/>
    <property type="match status" value="1"/>
</dbReference>
<feature type="binding site" evidence="7">
    <location>
        <position position="337"/>
    </location>
    <ligand>
        <name>Ni(2+)</name>
        <dbReference type="ChEBI" id="CHEBI:49786"/>
        <label>1</label>
    </ligand>
</feature>
<dbReference type="InterPro" id="IPR050112">
    <property type="entry name" value="Urease_alpha_subunit"/>
</dbReference>
<evidence type="ECO:0000259" key="10">
    <source>
        <dbReference type="PROSITE" id="PS51368"/>
    </source>
</evidence>
<comment type="cofactor">
    <cofactor evidence="7">
        <name>Ni cation</name>
        <dbReference type="ChEBI" id="CHEBI:25516"/>
    </cofactor>
    <text evidence="7">Binds 2 nickel ions per subunit.</text>
</comment>
<dbReference type="Gene3D" id="3.30.280.10">
    <property type="entry name" value="Urease, gamma-like subunit"/>
    <property type="match status" value="1"/>
</dbReference>
<dbReference type="EMBL" id="MCFD01000013">
    <property type="protein sequence ID" value="ORX67303.1"/>
    <property type="molecule type" value="Genomic_DNA"/>
</dbReference>
<evidence type="ECO:0000313" key="12">
    <source>
        <dbReference type="Proteomes" id="UP000193922"/>
    </source>
</evidence>
<comment type="pathway">
    <text evidence="1">Nitrogen metabolism; urea degradation; CO(2) and NH(3) from urea (urease route): step 1/1.</text>
</comment>
<feature type="binding site" description="via carbamate group" evidence="7">
    <location>
        <position position="420"/>
    </location>
    <ligand>
        <name>Ni(2+)</name>
        <dbReference type="ChEBI" id="CHEBI:49786"/>
        <label>1</label>
    </ligand>
</feature>
<dbReference type="GO" id="GO:0035550">
    <property type="term" value="C:urease complex"/>
    <property type="evidence" value="ECO:0007669"/>
    <property type="project" value="InterPro"/>
</dbReference>
<dbReference type="NCBIfam" id="NF009686">
    <property type="entry name" value="PRK13207.1"/>
    <property type="match status" value="1"/>
</dbReference>
<dbReference type="GO" id="GO:0016151">
    <property type="term" value="F:nickel cation binding"/>
    <property type="evidence" value="ECO:0007669"/>
    <property type="project" value="InterPro"/>
</dbReference>
<name>A0A1Y1W191_9FUNG</name>
<keyword evidence="12" id="KW-1185">Reference proteome</keyword>
<dbReference type="PIRSF" id="PIRSF001222">
    <property type="entry name" value="Urease"/>
    <property type="match status" value="1"/>
</dbReference>
<dbReference type="InterPro" id="IPR036461">
    <property type="entry name" value="Urease_betasu_sf"/>
</dbReference>
<dbReference type="GeneID" id="63805994"/>
<dbReference type="PROSITE" id="PS01120">
    <property type="entry name" value="UREASE_1"/>
    <property type="match status" value="1"/>
</dbReference>
<evidence type="ECO:0000256" key="8">
    <source>
        <dbReference type="PIRSR" id="PIRSR611612-52"/>
    </source>
</evidence>
<dbReference type="GO" id="GO:0009039">
    <property type="term" value="F:urease activity"/>
    <property type="evidence" value="ECO:0007669"/>
    <property type="project" value="UniProtKB-EC"/>
</dbReference>
<organism evidence="11 12">
    <name type="scientific">Linderina pennispora</name>
    <dbReference type="NCBI Taxonomy" id="61395"/>
    <lineage>
        <taxon>Eukaryota</taxon>
        <taxon>Fungi</taxon>
        <taxon>Fungi incertae sedis</taxon>
        <taxon>Zoopagomycota</taxon>
        <taxon>Kickxellomycotina</taxon>
        <taxon>Kickxellomycetes</taxon>
        <taxon>Kickxellales</taxon>
        <taxon>Kickxellaceae</taxon>
        <taxon>Linderina</taxon>
    </lineage>
</organism>
<dbReference type="Pfam" id="PF00547">
    <property type="entry name" value="Urease_gamma"/>
    <property type="match status" value="1"/>
</dbReference>
<keyword evidence="4 7" id="KW-0479">Metal-binding</keyword>
<reference evidence="11 12" key="1">
    <citation type="submission" date="2016-07" db="EMBL/GenBank/DDBJ databases">
        <title>Pervasive Adenine N6-methylation of Active Genes in Fungi.</title>
        <authorList>
            <consortium name="DOE Joint Genome Institute"/>
            <person name="Mondo S.J."/>
            <person name="Dannebaum R.O."/>
            <person name="Kuo R.C."/>
            <person name="Labutti K."/>
            <person name="Haridas S."/>
            <person name="Kuo A."/>
            <person name="Salamov A."/>
            <person name="Ahrendt S.R."/>
            <person name="Lipzen A."/>
            <person name="Sullivan W."/>
            <person name="Andreopoulos W.B."/>
            <person name="Clum A."/>
            <person name="Lindquist E."/>
            <person name="Daum C."/>
            <person name="Ramamoorthy G.K."/>
            <person name="Gryganskyi A."/>
            <person name="Culley D."/>
            <person name="Magnuson J.K."/>
            <person name="James T.Y."/>
            <person name="O'Malley M.A."/>
            <person name="Stajich J.E."/>
            <person name="Spatafora J.W."/>
            <person name="Visel A."/>
            <person name="Grigoriev I.V."/>
        </authorList>
    </citation>
    <scope>NUCLEOTIDE SEQUENCE [LARGE SCALE GENOMIC DNA]</scope>
    <source>
        <strain evidence="11 12">ATCC 12442</strain>
    </source>
</reference>
<dbReference type="Pfam" id="PF00699">
    <property type="entry name" value="Urease_beta"/>
    <property type="match status" value="1"/>
</dbReference>
<evidence type="ECO:0000256" key="6">
    <source>
        <dbReference type="PIRSR" id="PIRSR001222-50"/>
    </source>
</evidence>
<feature type="active site" description="Proton donor" evidence="8 9">
    <location>
        <position position="523"/>
    </location>
</feature>
<feature type="binding site" description="via carbamate group" evidence="7">
    <location>
        <position position="420"/>
    </location>
    <ligand>
        <name>Ni(2+)</name>
        <dbReference type="ChEBI" id="CHEBI:49786"/>
        <label>2</label>
    </ligand>
</feature>
<dbReference type="InterPro" id="IPR017951">
    <property type="entry name" value="Urease_asu_c"/>
</dbReference>
<evidence type="ECO:0000256" key="4">
    <source>
        <dbReference type="ARBA" id="ARBA00022723"/>
    </source>
</evidence>
<dbReference type="NCBIfam" id="TIGR01792">
    <property type="entry name" value="urease_alph"/>
    <property type="match status" value="1"/>
</dbReference>
<dbReference type="InterPro" id="IPR029754">
    <property type="entry name" value="Urease_Ni-bd"/>
</dbReference>
<dbReference type="PRINTS" id="PR01752">
    <property type="entry name" value="UREASE"/>
</dbReference>
<feature type="modified residue" description="N6-carboxylysine" evidence="6">
    <location>
        <position position="420"/>
    </location>
</feature>
<dbReference type="RefSeq" id="XP_040741225.1">
    <property type="nucleotide sequence ID" value="XM_040889346.1"/>
</dbReference>
<dbReference type="HAMAP" id="MF_01953">
    <property type="entry name" value="Urease_alpha"/>
    <property type="match status" value="1"/>
</dbReference>
<dbReference type="PANTHER" id="PTHR43440">
    <property type="entry name" value="UREASE"/>
    <property type="match status" value="1"/>
</dbReference>
<dbReference type="InterPro" id="IPR002019">
    <property type="entry name" value="Urease_beta-like"/>
</dbReference>
<dbReference type="SUPFAM" id="SSF51556">
    <property type="entry name" value="Metallo-dependent hydrolases"/>
    <property type="match status" value="1"/>
</dbReference>
<dbReference type="Gene3D" id="2.30.40.10">
    <property type="entry name" value="Urease, subunit C, domain 1"/>
    <property type="match status" value="1"/>
</dbReference>
<feature type="domain" description="Urease" evidence="10">
    <location>
        <begin position="332"/>
        <end position="786"/>
    </location>
</feature>
<evidence type="ECO:0000256" key="1">
    <source>
        <dbReference type="ARBA" id="ARBA00004897"/>
    </source>
</evidence>
<dbReference type="PANTHER" id="PTHR43440:SF1">
    <property type="entry name" value="UREASE"/>
    <property type="match status" value="1"/>
</dbReference>
<dbReference type="PROSITE" id="PS51368">
    <property type="entry name" value="UREASE_3"/>
    <property type="match status" value="1"/>
</dbReference>
<evidence type="ECO:0000256" key="3">
    <source>
        <dbReference type="ARBA" id="ARBA00022596"/>
    </source>
</evidence>
<dbReference type="CDD" id="cd00375">
    <property type="entry name" value="Urease_alpha"/>
    <property type="match status" value="1"/>
</dbReference>
<dbReference type="Pfam" id="PF01979">
    <property type="entry name" value="Amidohydro_1"/>
    <property type="match status" value="1"/>
</dbReference>
<keyword evidence="5 9" id="KW-0378">Hydrolase</keyword>
<dbReference type="InterPro" id="IPR036463">
    <property type="entry name" value="Urease_gamma_sf"/>
</dbReference>
<evidence type="ECO:0000313" key="11">
    <source>
        <dbReference type="EMBL" id="ORX67303.1"/>
    </source>
</evidence>
<feature type="binding site" evidence="7">
    <location>
        <position position="449"/>
    </location>
    <ligand>
        <name>Ni(2+)</name>
        <dbReference type="ChEBI" id="CHEBI:49786"/>
        <label>2</label>
    </ligand>
</feature>
<dbReference type="STRING" id="61395.A0A1Y1W191"/>
<dbReference type="GO" id="GO:0043419">
    <property type="term" value="P:urea catabolic process"/>
    <property type="evidence" value="ECO:0007669"/>
    <property type="project" value="UniProtKB-UniPathway"/>
</dbReference>
<feature type="binding site" evidence="7">
    <location>
        <position position="563"/>
    </location>
    <ligand>
        <name>Ni(2+)</name>
        <dbReference type="ChEBI" id="CHEBI:49786"/>
        <label>1</label>
    </ligand>
</feature>
<dbReference type="InterPro" id="IPR008221">
    <property type="entry name" value="Urease"/>
</dbReference>
<dbReference type="Pfam" id="PF00449">
    <property type="entry name" value="Urease_alpha"/>
    <property type="match status" value="1"/>
</dbReference>
<dbReference type="Proteomes" id="UP000193922">
    <property type="component" value="Unassembled WGS sequence"/>
</dbReference>
<evidence type="ECO:0000256" key="2">
    <source>
        <dbReference type="ARBA" id="ARBA00012934"/>
    </source>
</evidence>
<dbReference type="InterPro" id="IPR011059">
    <property type="entry name" value="Metal-dep_hydrolase_composite"/>
</dbReference>
<protein>
    <recommendedName>
        <fullName evidence="2">urease</fullName>
        <ecNumber evidence="2">3.5.1.5</ecNumber>
    </recommendedName>
</protein>
<dbReference type="EC" id="3.5.1.5" evidence="2"/>
<dbReference type="SUPFAM" id="SSF51338">
    <property type="entry name" value="Composite domain of metallo-dependent hydrolases"/>
    <property type="match status" value="2"/>
</dbReference>
<dbReference type="AlphaFoldDB" id="A0A1Y1W191"/>
<dbReference type="SUPFAM" id="SSF51278">
    <property type="entry name" value="Urease, beta-subunit"/>
    <property type="match status" value="1"/>
</dbReference>
<dbReference type="InterPro" id="IPR032466">
    <property type="entry name" value="Metal_Hydrolase"/>
</dbReference>
<dbReference type="InterPro" id="IPR006680">
    <property type="entry name" value="Amidohydro-rel"/>
</dbReference>
<keyword evidence="3 7" id="KW-0533">Nickel</keyword>
<sequence length="786" mass="84541">MRLLPRELDKLTLNQTGLLAQPLLATVLLELIRDGTHSVSDLQTIGQHILGFRHVQPSVPQMLHEVQVEGTFRDGTFLVTVHTPVCTVDGDLQLALYGAWNRYCCSHGATGIAKDYEPTSELASVGHVIAAPGTIEINQGRPRYALKVTNHGDRPPNPTLEMDREIAYGRRLDIPAGTCHSRIVTLVDIAGNKVVHGGNSFASAILAEMKGLGVMHIPQALEVTSTYPAPAHHGSCNVYGDECKFGGGKTLRDGMGQTTPLLRRQCLDLVITNAVIIDYTGVYKADIGVRNSMIVGIGKAGNPDVMDGVTPGMYVGASTEAMAGEGKIVTAAALDTHVHFICPQLIDEALASGICTLIGGGTGPNTGTNATTCTPGAFHIRTMLEATDSMPMNLGFTGKGNCSEKEPLREQVRAGAVGLKIHEDWGSTPAVIDSCLTVCDEMDVQTTIHTDTLNESGFVEHTIAAIGDRTIHAYHTEGAGGGHAPDILAVCGHPSVIPSSTNPTRPYTANTCDEHLDMLMVCHHLDKRIAEDVAFAESRIRGETIAAEDVMHDLGAISVMSSDSQAMGRIGEVVGRTWRTADKMKRQRGHLPIPENSDELGIPRASIYDRADNFRIRRYIAKYTINPAIAHGLSHVVGSIEVGKMADLVMWTPQEFGIRPSVVIKGGMPVYAQMGDANASIPTVQPVYNRPMFGALPGSVKTNSIAFVSQASLDDDYGAMAKTYQITKRLMPVKKCRFIGKKDLKLNCALPNVTVDPETYEVKLNGEPCSCEPATELPLTQKHLVF</sequence>
<feature type="binding site" evidence="7">
    <location>
        <position position="475"/>
    </location>
    <ligand>
        <name>Ni(2+)</name>
        <dbReference type="ChEBI" id="CHEBI:49786"/>
        <label>2</label>
    </ligand>
</feature>
<dbReference type="PROSITE" id="PS00145">
    <property type="entry name" value="UREASE_2"/>
    <property type="match status" value="1"/>
</dbReference>
<dbReference type="SUPFAM" id="SSF54111">
    <property type="entry name" value="Urease, gamma-subunit"/>
    <property type="match status" value="1"/>
</dbReference>
<feature type="binding site" evidence="9">
    <location>
        <position position="422"/>
    </location>
    <ligand>
        <name>substrate</name>
    </ligand>
</feature>
<dbReference type="InterPro" id="IPR005848">
    <property type="entry name" value="Urease_asu"/>
</dbReference>
<comment type="PTM">
    <text evidence="6">Carbamylation allows a single lysine to coordinate two nickel ions.</text>
</comment>
<feature type="binding site" evidence="7">
    <location>
        <position position="339"/>
    </location>
    <ligand>
        <name>Ni(2+)</name>
        <dbReference type="ChEBI" id="CHEBI:49786"/>
        <label>1</label>
    </ligand>
</feature>
<proteinExistence type="inferred from homology"/>
<dbReference type="InterPro" id="IPR002026">
    <property type="entry name" value="Urease_gamma/gamma-beta_su"/>
</dbReference>
<gene>
    <name evidence="11" type="ORF">DL89DRAFT_275733</name>
</gene>
<dbReference type="UniPathway" id="UPA00258">
    <property type="reaction ID" value="UER00370"/>
</dbReference>
<dbReference type="Gene3D" id="2.10.150.10">
    <property type="entry name" value="Urease, beta subunit"/>
    <property type="match status" value="1"/>
</dbReference>
<comment type="caution">
    <text evidence="11">The sequence shown here is derived from an EMBL/GenBank/DDBJ whole genome shotgun (WGS) entry which is preliminary data.</text>
</comment>